<feature type="compositionally biased region" description="Basic and acidic residues" evidence="1">
    <location>
        <begin position="7"/>
        <end position="18"/>
    </location>
</feature>
<name>A0A8D7ZWH0_CULPI</name>
<feature type="compositionally biased region" description="Basic and acidic residues" evidence="1">
    <location>
        <begin position="25"/>
        <end position="40"/>
    </location>
</feature>
<dbReference type="EMBL" id="HBUE01005379">
    <property type="protein sequence ID" value="CAG6445712.1"/>
    <property type="molecule type" value="Transcribed_RNA"/>
</dbReference>
<evidence type="ECO:0000313" key="2">
    <source>
        <dbReference type="EMBL" id="CAG6445712.1"/>
    </source>
</evidence>
<evidence type="ECO:0000256" key="1">
    <source>
        <dbReference type="SAM" id="MobiDB-lite"/>
    </source>
</evidence>
<reference evidence="2" key="1">
    <citation type="submission" date="2021-05" db="EMBL/GenBank/DDBJ databases">
        <authorList>
            <person name="Alioto T."/>
            <person name="Alioto T."/>
            <person name="Gomez Garrido J."/>
        </authorList>
    </citation>
    <scope>NUCLEOTIDE SEQUENCE</scope>
</reference>
<feature type="region of interest" description="Disordered" evidence="1">
    <location>
        <begin position="1"/>
        <end position="124"/>
    </location>
</feature>
<proteinExistence type="predicted"/>
<sequence>MQADQPEAARVRGPKDTATDADCIADGRRWNAHADPHNRTEPAGSTQVARRNNLSHSTGHPAPAGHDSARHRTANETGHASSTVDCCSCRKSAGSSAVDSDATSRSTDGHRSAACDDAASARAGTTDCGIRYASGSIGATAD</sequence>
<feature type="compositionally biased region" description="Polar residues" evidence="1">
    <location>
        <begin position="93"/>
        <end position="106"/>
    </location>
</feature>
<feature type="compositionally biased region" description="Polar residues" evidence="1">
    <location>
        <begin position="75"/>
        <end position="85"/>
    </location>
</feature>
<protein>
    <submittedName>
        <fullName evidence="2">(northern house mosquito) hypothetical protein</fullName>
    </submittedName>
</protein>
<accession>A0A8D7ZWH0</accession>
<feature type="compositionally biased region" description="Polar residues" evidence="1">
    <location>
        <begin position="43"/>
        <end position="58"/>
    </location>
</feature>
<organism evidence="2">
    <name type="scientific">Culex pipiens</name>
    <name type="common">House mosquito</name>
    <dbReference type="NCBI Taxonomy" id="7175"/>
    <lineage>
        <taxon>Eukaryota</taxon>
        <taxon>Metazoa</taxon>
        <taxon>Ecdysozoa</taxon>
        <taxon>Arthropoda</taxon>
        <taxon>Hexapoda</taxon>
        <taxon>Insecta</taxon>
        <taxon>Pterygota</taxon>
        <taxon>Neoptera</taxon>
        <taxon>Endopterygota</taxon>
        <taxon>Diptera</taxon>
        <taxon>Nematocera</taxon>
        <taxon>Culicoidea</taxon>
        <taxon>Culicidae</taxon>
        <taxon>Culicinae</taxon>
        <taxon>Culicini</taxon>
        <taxon>Culex</taxon>
        <taxon>Culex</taxon>
    </lineage>
</organism>
<dbReference type="AlphaFoldDB" id="A0A8D7ZWH0"/>